<evidence type="ECO:0000313" key="1">
    <source>
        <dbReference type="EMBL" id="GBM31588.1"/>
    </source>
</evidence>
<name>A0A4Y2ETU2_ARAVE</name>
<organism evidence="1 2">
    <name type="scientific">Araneus ventricosus</name>
    <name type="common">Orbweaver spider</name>
    <name type="synonym">Epeira ventricosa</name>
    <dbReference type="NCBI Taxonomy" id="182803"/>
    <lineage>
        <taxon>Eukaryota</taxon>
        <taxon>Metazoa</taxon>
        <taxon>Ecdysozoa</taxon>
        <taxon>Arthropoda</taxon>
        <taxon>Chelicerata</taxon>
        <taxon>Arachnida</taxon>
        <taxon>Araneae</taxon>
        <taxon>Araneomorphae</taxon>
        <taxon>Entelegynae</taxon>
        <taxon>Araneoidea</taxon>
        <taxon>Araneidae</taxon>
        <taxon>Araneus</taxon>
    </lineage>
</organism>
<proteinExistence type="predicted"/>
<dbReference type="AlphaFoldDB" id="A0A4Y2ETU2"/>
<gene>
    <name evidence="1" type="ORF">AVEN_198453_1</name>
</gene>
<dbReference type="EMBL" id="BGPR01000688">
    <property type="protein sequence ID" value="GBM31588.1"/>
    <property type="molecule type" value="Genomic_DNA"/>
</dbReference>
<sequence>MSVHALKSVNESQDSILIVFYSDHSGCNSNRNIDSDNKAFISYRKRGESLTLECFLKYNYVRFKMNNDIIPIQVCRWARRYPKNDVVKDGKLNQLLKDLLEKREAADVLFKPTIRCHGPLQKDSVPVKWIYK</sequence>
<dbReference type="Proteomes" id="UP000499080">
    <property type="component" value="Unassembled WGS sequence"/>
</dbReference>
<evidence type="ECO:0000313" key="2">
    <source>
        <dbReference type="Proteomes" id="UP000499080"/>
    </source>
</evidence>
<keyword evidence="2" id="KW-1185">Reference proteome</keyword>
<reference evidence="1 2" key="1">
    <citation type="journal article" date="2019" name="Sci. Rep.">
        <title>Orb-weaving spider Araneus ventricosus genome elucidates the spidroin gene catalogue.</title>
        <authorList>
            <person name="Kono N."/>
            <person name="Nakamura H."/>
            <person name="Ohtoshi R."/>
            <person name="Moran D.A.P."/>
            <person name="Shinohara A."/>
            <person name="Yoshida Y."/>
            <person name="Fujiwara M."/>
            <person name="Mori M."/>
            <person name="Tomita M."/>
            <person name="Arakawa K."/>
        </authorList>
    </citation>
    <scope>NUCLEOTIDE SEQUENCE [LARGE SCALE GENOMIC DNA]</scope>
</reference>
<accession>A0A4Y2ETU2</accession>
<protein>
    <submittedName>
        <fullName evidence="1">Uncharacterized protein</fullName>
    </submittedName>
</protein>
<comment type="caution">
    <text evidence="1">The sequence shown here is derived from an EMBL/GenBank/DDBJ whole genome shotgun (WGS) entry which is preliminary data.</text>
</comment>